<organism evidence="4 5">
    <name type="scientific">Mesorhizobium waimense</name>
    <dbReference type="NCBI Taxonomy" id="1300307"/>
    <lineage>
        <taxon>Bacteria</taxon>
        <taxon>Pseudomonadati</taxon>
        <taxon>Pseudomonadota</taxon>
        <taxon>Alphaproteobacteria</taxon>
        <taxon>Hyphomicrobiales</taxon>
        <taxon>Phyllobacteriaceae</taxon>
        <taxon>Mesorhizobium</taxon>
    </lineage>
</organism>
<dbReference type="InterPro" id="IPR051257">
    <property type="entry name" value="Diverse_CBS-Domain"/>
</dbReference>
<dbReference type="Gene3D" id="3.10.580.10">
    <property type="entry name" value="CBS-domain"/>
    <property type="match status" value="1"/>
</dbReference>
<dbReference type="PANTHER" id="PTHR43080:SF2">
    <property type="entry name" value="CBS DOMAIN-CONTAINING PROTEIN"/>
    <property type="match status" value="1"/>
</dbReference>
<dbReference type="CDD" id="cd04623">
    <property type="entry name" value="CBS_pair_bac_euk"/>
    <property type="match status" value="1"/>
</dbReference>
<feature type="domain" description="CBS" evidence="3">
    <location>
        <begin position="77"/>
        <end position="134"/>
    </location>
</feature>
<dbReference type="InterPro" id="IPR046342">
    <property type="entry name" value="CBS_dom_sf"/>
</dbReference>
<dbReference type="InterPro" id="IPR000644">
    <property type="entry name" value="CBS_dom"/>
</dbReference>
<name>A0A3A5JWX7_9HYPH</name>
<dbReference type="SMART" id="SM00116">
    <property type="entry name" value="CBS"/>
    <property type="match status" value="2"/>
</dbReference>
<dbReference type="PROSITE" id="PS51371">
    <property type="entry name" value="CBS"/>
    <property type="match status" value="2"/>
</dbReference>
<feature type="domain" description="CBS" evidence="3">
    <location>
        <begin position="8"/>
        <end position="70"/>
    </location>
</feature>
<keyword evidence="1 2" id="KW-0129">CBS domain</keyword>
<evidence type="ECO:0000256" key="2">
    <source>
        <dbReference type="PROSITE-ProRule" id="PRU00703"/>
    </source>
</evidence>
<protein>
    <submittedName>
        <fullName evidence="4">CBS domain-containing protein</fullName>
    </submittedName>
</protein>
<evidence type="ECO:0000259" key="3">
    <source>
        <dbReference type="PROSITE" id="PS51371"/>
    </source>
</evidence>
<evidence type="ECO:0000256" key="1">
    <source>
        <dbReference type="ARBA" id="ARBA00023122"/>
    </source>
</evidence>
<dbReference type="OrthoDB" id="9807125at2"/>
<evidence type="ECO:0000313" key="4">
    <source>
        <dbReference type="EMBL" id="RJT26773.1"/>
    </source>
</evidence>
<reference evidence="4 5" key="1">
    <citation type="submission" date="2018-09" db="EMBL/GenBank/DDBJ databases">
        <title>Mesorhizobium carmichaelinearum sp. nov. isolated from Carmichaelinea spp. root nodules in New Zealand.</title>
        <authorList>
            <person name="De Meyer S.E."/>
        </authorList>
    </citation>
    <scope>NUCLEOTIDE SEQUENCE [LARGE SCALE GENOMIC DNA]</scope>
    <source>
        <strain evidence="4 5">ICMP19557</strain>
    </source>
</reference>
<dbReference type="EMBL" id="QZWZ01000065">
    <property type="protein sequence ID" value="RJT26773.1"/>
    <property type="molecule type" value="Genomic_DNA"/>
</dbReference>
<sequence length="147" mass="16036">MLVCQILKTKAPEVISVTPSQTMAEVLRLFRDNNIGFVVVSRFPGGDCLGTLSERDCCNAVAEHGTKAPIMRVADIMNRTVATCSIEDLLPSVMATMTNRRTRHVLVMDGGATVGVVSIGDVVKHRLDELLNNEQVLYDYIAGTGYH</sequence>
<dbReference type="SUPFAM" id="SSF54631">
    <property type="entry name" value="CBS-domain pair"/>
    <property type="match status" value="1"/>
</dbReference>
<keyword evidence="5" id="KW-1185">Reference proteome</keyword>
<accession>A0A3A5JWX7</accession>
<dbReference type="PANTHER" id="PTHR43080">
    <property type="entry name" value="CBS DOMAIN-CONTAINING PROTEIN CBSX3, MITOCHONDRIAL"/>
    <property type="match status" value="1"/>
</dbReference>
<dbReference type="RefSeq" id="WP_120019005.1">
    <property type="nucleotide sequence ID" value="NZ_QZWZ01000065.1"/>
</dbReference>
<comment type="caution">
    <text evidence="4">The sequence shown here is derived from an EMBL/GenBank/DDBJ whole genome shotgun (WGS) entry which is preliminary data.</text>
</comment>
<dbReference type="Pfam" id="PF00571">
    <property type="entry name" value="CBS"/>
    <property type="match status" value="2"/>
</dbReference>
<gene>
    <name evidence="4" type="ORF">D3227_36730</name>
</gene>
<dbReference type="InterPro" id="IPR044725">
    <property type="entry name" value="CBSX3_CBS_dom"/>
</dbReference>
<dbReference type="Proteomes" id="UP000272706">
    <property type="component" value="Unassembled WGS sequence"/>
</dbReference>
<dbReference type="AlphaFoldDB" id="A0A3A5JWX7"/>
<proteinExistence type="predicted"/>
<evidence type="ECO:0000313" key="5">
    <source>
        <dbReference type="Proteomes" id="UP000272706"/>
    </source>
</evidence>